<organism evidence="1">
    <name type="scientific">Arundo donax</name>
    <name type="common">Giant reed</name>
    <name type="synonym">Donax arundinaceus</name>
    <dbReference type="NCBI Taxonomy" id="35708"/>
    <lineage>
        <taxon>Eukaryota</taxon>
        <taxon>Viridiplantae</taxon>
        <taxon>Streptophyta</taxon>
        <taxon>Embryophyta</taxon>
        <taxon>Tracheophyta</taxon>
        <taxon>Spermatophyta</taxon>
        <taxon>Magnoliopsida</taxon>
        <taxon>Liliopsida</taxon>
        <taxon>Poales</taxon>
        <taxon>Poaceae</taxon>
        <taxon>PACMAD clade</taxon>
        <taxon>Arundinoideae</taxon>
        <taxon>Arundineae</taxon>
        <taxon>Arundo</taxon>
    </lineage>
</organism>
<dbReference type="AlphaFoldDB" id="A0A0A8YAW8"/>
<reference evidence="1" key="2">
    <citation type="journal article" date="2015" name="Data Brief">
        <title>Shoot transcriptome of the giant reed, Arundo donax.</title>
        <authorList>
            <person name="Barrero R.A."/>
            <person name="Guerrero F.D."/>
            <person name="Moolhuijzen P."/>
            <person name="Goolsby J.A."/>
            <person name="Tidwell J."/>
            <person name="Bellgard S.E."/>
            <person name="Bellgard M.I."/>
        </authorList>
    </citation>
    <scope>NUCLEOTIDE SEQUENCE</scope>
    <source>
        <tissue evidence="1">Shoot tissue taken approximately 20 cm above the soil surface</tissue>
    </source>
</reference>
<name>A0A0A8YAW8_ARUDO</name>
<reference evidence="1" key="1">
    <citation type="submission" date="2014-09" db="EMBL/GenBank/DDBJ databases">
        <authorList>
            <person name="Magalhaes I.L.F."/>
            <person name="Oliveira U."/>
            <person name="Santos F.R."/>
            <person name="Vidigal T.H.D.A."/>
            <person name="Brescovit A.D."/>
            <person name="Santos A.J."/>
        </authorList>
    </citation>
    <scope>NUCLEOTIDE SEQUENCE</scope>
    <source>
        <tissue evidence="1">Shoot tissue taken approximately 20 cm above the soil surface</tissue>
    </source>
</reference>
<dbReference type="EMBL" id="GBRH01274794">
    <property type="protein sequence ID" value="JAD23101.1"/>
    <property type="molecule type" value="Transcribed_RNA"/>
</dbReference>
<protein>
    <submittedName>
        <fullName evidence="1">Uncharacterized protein</fullName>
    </submittedName>
</protein>
<evidence type="ECO:0000313" key="1">
    <source>
        <dbReference type="EMBL" id="JAD23101.1"/>
    </source>
</evidence>
<proteinExistence type="predicted"/>
<accession>A0A0A8YAW8</accession>
<sequence>MLYDVLAWSKLPCYSEICYGIFPSIFSVFWKRSCWTYLQTF</sequence>